<feature type="non-terminal residue" evidence="2">
    <location>
        <position position="94"/>
    </location>
</feature>
<dbReference type="InterPro" id="IPR012347">
    <property type="entry name" value="Ferritin-like"/>
</dbReference>
<organism evidence="2 3">
    <name type="scientific">Kibdelosporangium lantanae</name>
    <dbReference type="NCBI Taxonomy" id="1497396"/>
    <lineage>
        <taxon>Bacteria</taxon>
        <taxon>Bacillati</taxon>
        <taxon>Actinomycetota</taxon>
        <taxon>Actinomycetes</taxon>
        <taxon>Pseudonocardiales</taxon>
        <taxon>Pseudonocardiaceae</taxon>
        <taxon>Kibdelosporangium</taxon>
    </lineage>
</organism>
<comment type="caution">
    <text evidence="2">The sequence shown here is derived from an EMBL/GenBank/DDBJ whole genome shotgun (WGS) entry which is preliminary data.</text>
</comment>
<keyword evidence="3" id="KW-1185">Reference proteome</keyword>
<reference evidence="3" key="1">
    <citation type="journal article" date="2019" name="Int. J. Syst. Evol. Microbiol.">
        <title>The Global Catalogue of Microorganisms (GCM) 10K type strain sequencing project: providing services to taxonomists for standard genome sequencing and annotation.</title>
        <authorList>
            <consortium name="The Broad Institute Genomics Platform"/>
            <consortium name="The Broad Institute Genome Sequencing Center for Infectious Disease"/>
            <person name="Wu L."/>
            <person name="Ma J."/>
        </authorList>
    </citation>
    <scope>NUCLEOTIDE SEQUENCE [LARGE SCALE GENOMIC DNA]</scope>
    <source>
        <strain evidence="3">JCM 31486</strain>
    </source>
</reference>
<accession>A0ABW3MII5</accession>
<dbReference type="PANTHER" id="PTHR34400">
    <property type="match status" value="1"/>
</dbReference>
<dbReference type="Proteomes" id="UP001597045">
    <property type="component" value="Unassembled WGS sequence"/>
</dbReference>
<dbReference type="Gene3D" id="1.20.1260.10">
    <property type="match status" value="1"/>
</dbReference>
<dbReference type="EMBL" id="JBHTIS010002800">
    <property type="protein sequence ID" value="MFD1050385.1"/>
    <property type="molecule type" value="Genomic_DNA"/>
</dbReference>
<protein>
    <submittedName>
        <fullName evidence="2">Ferritin-like domain-containing protein</fullName>
    </submittedName>
</protein>
<proteinExistence type="predicted"/>
<feature type="domain" description="Iminophenyl-pyruvate dimer synthase" evidence="1">
    <location>
        <begin position="19"/>
        <end position="93"/>
    </location>
</feature>
<evidence type="ECO:0000313" key="3">
    <source>
        <dbReference type="Proteomes" id="UP001597045"/>
    </source>
</evidence>
<evidence type="ECO:0000259" key="1">
    <source>
        <dbReference type="Pfam" id="PF12902"/>
    </source>
</evidence>
<sequence length="94" mass="10307">MDTRGAHAINTLDDLRRHLQWAIELEHATIPPYMCALYSLDPNRNAEAVQVVAGVLSEEMLHLALAANLLNAVGGSPKLDTPELLPPYPHPLPH</sequence>
<gene>
    <name evidence="2" type="ORF">ACFQ1S_35090</name>
</gene>
<dbReference type="Pfam" id="PF12902">
    <property type="entry name" value="Ferritin-like"/>
    <property type="match status" value="1"/>
</dbReference>
<dbReference type="PANTHER" id="PTHR34400:SF4">
    <property type="entry name" value="MEMBRANE PROTEIN"/>
    <property type="match status" value="1"/>
</dbReference>
<dbReference type="InterPro" id="IPR026820">
    <property type="entry name" value="VioB/RebD_dom"/>
</dbReference>
<name>A0ABW3MII5_9PSEU</name>
<evidence type="ECO:0000313" key="2">
    <source>
        <dbReference type="EMBL" id="MFD1050385.1"/>
    </source>
</evidence>